<dbReference type="AlphaFoldDB" id="Q7RDH3"/>
<reference evidence="2 3" key="1">
    <citation type="journal article" date="2002" name="Nature">
        <title>Genome sequence and comparative analysis of the model rodent malaria parasite Plasmodium yoelii yoelii.</title>
        <authorList>
            <person name="Carlton J.M."/>
            <person name="Angiuoli S.V."/>
            <person name="Suh B.B."/>
            <person name="Kooij T.W."/>
            <person name="Pertea M."/>
            <person name="Silva J.C."/>
            <person name="Ermolaeva M.D."/>
            <person name="Allen J.E."/>
            <person name="Selengut J.D."/>
            <person name="Koo H.L."/>
            <person name="Peterson J.D."/>
            <person name="Pop M."/>
            <person name="Kosack D.S."/>
            <person name="Shumway M.F."/>
            <person name="Bidwell S.L."/>
            <person name="Shallom S.J."/>
            <person name="van Aken S.E."/>
            <person name="Riedmuller S.B."/>
            <person name="Feldblyum T.V."/>
            <person name="Cho J.K."/>
            <person name="Quackenbush J."/>
            <person name="Sedegah M."/>
            <person name="Shoaibi A."/>
            <person name="Cummings L.M."/>
            <person name="Florens L."/>
            <person name="Yates J.R."/>
            <person name="Raine J.D."/>
            <person name="Sinden R.E."/>
            <person name="Harris M.A."/>
            <person name="Cunningham D.A."/>
            <person name="Preiser P.R."/>
            <person name="Bergman L.W."/>
            <person name="Vaidya A.B."/>
            <person name="van Lin L.H."/>
            <person name="Janse C.J."/>
            <person name="Waters A.P."/>
            <person name="Smith H.O."/>
            <person name="White O.R."/>
            <person name="Salzberg S.L."/>
            <person name="Venter J.C."/>
            <person name="Fraser C.M."/>
            <person name="Hoffman S.L."/>
            <person name="Gardner M.J."/>
            <person name="Carucci D.J."/>
        </authorList>
    </citation>
    <scope>NUCLEOTIDE SEQUENCE [LARGE SCALE GENOMIC DNA]</scope>
    <source>
        <strain evidence="2 3">17XNL</strain>
    </source>
</reference>
<keyword evidence="3" id="KW-1185">Reference proteome</keyword>
<dbReference type="InParanoid" id="Q7RDH3"/>
<keyword evidence="1" id="KW-0812">Transmembrane</keyword>
<evidence type="ECO:0000313" key="3">
    <source>
        <dbReference type="Proteomes" id="UP000008553"/>
    </source>
</evidence>
<feature type="non-terminal residue" evidence="2">
    <location>
        <position position="25"/>
    </location>
</feature>
<dbReference type="PaxDb" id="73239-Q7RDH3"/>
<keyword evidence="1" id="KW-1133">Transmembrane helix</keyword>
<comment type="caution">
    <text evidence="2">The sequence shown here is derived from an EMBL/GenBank/DDBJ whole genome shotgun (WGS) entry which is preliminary data.</text>
</comment>
<evidence type="ECO:0000313" key="2">
    <source>
        <dbReference type="EMBL" id="EAA17474.1"/>
    </source>
</evidence>
<feature type="transmembrane region" description="Helical" evidence="1">
    <location>
        <begin position="6"/>
        <end position="23"/>
    </location>
</feature>
<evidence type="ECO:0000256" key="1">
    <source>
        <dbReference type="SAM" id="Phobius"/>
    </source>
</evidence>
<gene>
    <name evidence="2" type="ORF">PY05449</name>
</gene>
<keyword evidence="1" id="KW-0472">Membrane</keyword>
<accession>Q7RDH3</accession>
<protein>
    <submittedName>
        <fullName evidence="2">Uncharacterized protein</fullName>
    </submittedName>
</protein>
<dbReference type="EMBL" id="AABL01001730">
    <property type="protein sequence ID" value="EAA17474.1"/>
    <property type="molecule type" value="Genomic_DNA"/>
</dbReference>
<sequence length="25" mass="3032">MTFSVSFIFVFLLIFILLPRFSFFV</sequence>
<proteinExistence type="predicted"/>
<name>Q7RDH3_PLAYO</name>
<organism evidence="2 3">
    <name type="scientific">Plasmodium yoelii yoelii</name>
    <dbReference type="NCBI Taxonomy" id="73239"/>
    <lineage>
        <taxon>Eukaryota</taxon>
        <taxon>Sar</taxon>
        <taxon>Alveolata</taxon>
        <taxon>Apicomplexa</taxon>
        <taxon>Aconoidasida</taxon>
        <taxon>Haemosporida</taxon>
        <taxon>Plasmodiidae</taxon>
        <taxon>Plasmodium</taxon>
        <taxon>Plasmodium (Vinckeia)</taxon>
    </lineage>
</organism>
<dbReference type="Proteomes" id="UP000008553">
    <property type="component" value="Unassembled WGS sequence"/>
</dbReference>